<evidence type="ECO:0000313" key="2">
    <source>
        <dbReference type="Proteomes" id="UP000193577"/>
    </source>
</evidence>
<dbReference type="AlphaFoldDB" id="A0A7I7SD57"/>
<evidence type="ECO:0000313" key="1">
    <source>
        <dbReference type="EMBL" id="OSC30619.1"/>
    </source>
</evidence>
<accession>A0A7I7SD57</accession>
<gene>
    <name evidence="1" type="ORF">B8W67_16925</name>
</gene>
<name>A0A7I7SD57_9MYCO</name>
<sequence length="141" mass="15465">MRRNPIGYATACIRYVHLPKARAALRCRRPSVAHRVASAVDWEGKVVGPLGVLVGGRSGPISDALLAAWQCGDHATVRHILNAAASCYRHDPDGGLGAVSPVSEMDAMWVRRIMYRERGGRALAFQAMWWMALDDQARRAS</sequence>
<organism evidence="1 2">
    <name type="scientific">Mycolicibacillus koreensis</name>
    <dbReference type="NCBI Taxonomy" id="1069220"/>
    <lineage>
        <taxon>Bacteria</taxon>
        <taxon>Bacillati</taxon>
        <taxon>Actinomycetota</taxon>
        <taxon>Actinomycetes</taxon>
        <taxon>Mycobacteriales</taxon>
        <taxon>Mycobacteriaceae</taxon>
        <taxon>Mycolicibacillus</taxon>
    </lineage>
</organism>
<dbReference type="RefSeq" id="WP_085305209.1">
    <property type="nucleotide sequence ID" value="NZ_AP022594.1"/>
</dbReference>
<dbReference type="EMBL" id="NCXO01000048">
    <property type="protein sequence ID" value="OSC30619.1"/>
    <property type="molecule type" value="Genomic_DNA"/>
</dbReference>
<protein>
    <submittedName>
        <fullName evidence="1">Uncharacterized protein</fullName>
    </submittedName>
</protein>
<keyword evidence="2" id="KW-1185">Reference proteome</keyword>
<reference evidence="1 2" key="1">
    <citation type="submission" date="2017-04" db="EMBL/GenBank/DDBJ databases">
        <title>The new phylogeny of genus Mycobacterium.</title>
        <authorList>
            <person name="Tortoli E."/>
            <person name="Trovato A."/>
            <person name="Cirillo D.M."/>
        </authorList>
    </citation>
    <scope>NUCLEOTIDE SEQUENCE [LARGE SCALE GENOMIC DNA]</scope>
    <source>
        <strain evidence="1 2">KCTC 19819</strain>
    </source>
</reference>
<dbReference type="Proteomes" id="UP000193577">
    <property type="component" value="Unassembled WGS sequence"/>
</dbReference>
<proteinExistence type="predicted"/>
<comment type="caution">
    <text evidence="1">The sequence shown here is derived from an EMBL/GenBank/DDBJ whole genome shotgun (WGS) entry which is preliminary data.</text>
</comment>